<feature type="compositionally biased region" description="Low complexity" evidence="1">
    <location>
        <begin position="16"/>
        <end position="25"/>
    </location>
</feature>
<comment type="caution">
    <text evidence="3">The sequence shown here is derived from an EMBL/GenBank/DDBJ whole genome shotgun (WGS) entry which is preliminary data.</text>
</comment>
<feature type="region of interest" description="Disordered" evidence="1">
    <location>
        <begin position="1"/>
        <end position="70"/>
    </location>
</feature>
<evidence type="ECO:0008006" key="5">
    <source>
        <dbReference type="Google" id="ProtNLM"/>
    </source>
</evidence>
<feature type="compositionally biased region" description="Low complexity" evidence="1">
    <location>
        <begin position="36"/>
        <end position="55"/>
    </location>
</feature>
<gene>
    <name evidence="3" type="ORF">H7I77_13525</name>
</gene>
<name>A0AAW5SK50_MYCNV</name>
<dbReference type="AlphaFoldDB" id="A0AAW5SK50"/>
<sequence length="227" mass="22738">MSHPITTGPGTGPAPGAGYQPAPEGSGYQPAPEGWGYYPAAPQGAAAPGAPGYQPTPVPGNFGAPVSPRKRSGRGGLISLVAATALVAAGMGAVVGTIVTRSSTDSASQTGQPTNAASTPATGDTHAQNVGLCTRYAIVNGAMPTKDKKASDILPGVTALETALQEFPGASPDIREAVAGMVSAYYARMAAYGPIRQRGLAEPPTHSAEAEQAASDRVWQICGLDQG</sequence>
<dbReference type="Proteomes" id="UP001207528">
    <property type="component" value="Unassembled WGS sequence"/>
</dbReference>
<accession>A0AAW5SK50</accession>
<feature type="transmembrane region" description="Helical" evidence="2">
    <location>
        <begin position="77"/>
        <end position="99"/>
    </location>
</feature>
<keyword evidence="2" id="KW-1133">Transmembrane helix</keyword>
<proteinExistence type="predicted"/>
<reference evidence="3" key="1">
    <citation type="submission" date="2020-07" db="EMBL/GenBank/DDBJ databases">
        <authorList>
            <person name="Pettersson B.M.F."/>
            <person name="Behra P.R.K."/>
            <person name="Ramesh M."/>
            <person name="Das S."/>
            <person name="Dasgupta S."/>
            <person name="Kirsebom L.A."/>
        </authorList>
    </citation>
    <scope>NUCLEOTIDE SEQUENCE</scope>
    <source>
        <strain evidence="3">DSM 44203</strain>
    </source>
</reference>
<evidence type="ECO:0000313" key="4">
    <source>
        <dbReference type="Proteomes" id="UP001207528"/>
    </source>
</evidence>
<reference evidence="3" key="2">
    <citation type="journal article" date="2022" name="BMC Genomics">
        <title>Comparative genome analysis of mycobacteria focusing on tRNA and non-coding RNA.</title>
        <authorList>
            <person name="Behra P.R.K."/>
            <person name="Pettersson B.M.F."/>
            <person name="Ramesh M."/>
            <person name="Das S."/>
            <person name="Dasgupta S."/>
            <person name="Kirsebom L.A."/>
        </authorList>
    </citation>
    <scope>NUCLEOTIDE SEQUENCE</scope>
    <source>
        <strain evidence="3">DSM 44203</strain>
    </source>
</reference>
<keyword evidence="2" id="KW-0472">Membrane</keyword>
<evidence type="ECO:0000313" key="3">
    <source>
        <dbReference type="EMBL" id="MCV7024356.1"/>
    </source>
</evidence>
<dbReference type="EMBL" id="JACKTI010000037">
    <property type="protein sequence ID" value="MCV7024356.1"/>
    <property type="molecule type" value="Genomic_DNA"/>
</dbReference>
<keyword evidence="2" id="KW-0812">Transmembrane</keyword>
<organism evidence="3 4">
    <name type="scientific">Mycolicibacterium novocastrense</name>
    <name type="common">Mycobacterium novocastrense</name>
    <dbReference type="NCBI Taxonomy" id="59813"/>
    <lineage>
        <taxon>Bacteria</taxon>
        <taxon>Bacillati</taxon>
        <taxon>Actinomycetota</taxon>
        <taxon>Actinomycetes</taxon>
        <taxon>Mycobacteriales</taxon>
        <taxon>Mycobacteriaceae</taxon>
        <taxon>Mycolicibacterium</taxon>
    </lineage>
</organism>
<feature type="region of interest" description="Disordered" evidence="1">
    <location>
        <begin position="103"/>
        <end position="126"/>
    </location>
</feature>
<protein>
    <recommendedName>
        <fullName evidence="5">DUF732 domain-containing protein</fullName>
    </recommendedName>
</protein>
<evidence type="ECO:0000256" key="1">
    <source>
        <dbReference type="SAM" id="MobiDB-lite"/>
    </source>
</evidence>
<evidence type="ECO:0000256" key="2">
    <source>
        <dbReference type="SAM" id="Phobius"/>
    </source>
</evidence>